<dbReference type="Proteomes" id="UP000054166">
    <property type="component" value="Unassembled WGS sequence"/>
</dbReference>
<sequence length="147" mass="16346">SSSLPSEALEEFLSILNPSSFFPPSPILRARRNGASLPNFPYQYRARVLHSRGDSISLVEEIDRARSNASTRSPEYSVERDEAAIDHERHESEAFRWFATSTLSSPISRMHTRNPFPVGLLRTSGSTPSPISPRAVPLPSPTPDEMI</sequence>
<evidence type="ECO:0000313" key="3">
    <source>
        <dbReference type="Proteomes" id="UP000054166"/>
    </source>
</evidence>
<evidence type="ECO:0000256" key="1">
    <source>
        <dbReference type="SAM" id="MobiDB-lite"/>
    </source>
</evidence>
<feature type="non-terminal residue" evidence="2">
    <location>
        <position position="147"/>
    </location>
</feature>
<keyword evidence="3" id="KW-1185">Reference proteome</keyword>
<reference evidence="3" key="2">
    <citation type="submission" date="2015-01" db="EMBL/GenBank/DDBJ databases">
        <title>Evolutionary Origins and Diversification of the Mycorrhizal Mutualists.</title>
        <authorList>
            <consortium name="DOE Joint Genome Institute"/>
            <consortium name="Mycorrhizal Genomics Consortium"/>
            <person name="Kohler A."/>
            <person name="Kuo A."/>
            <person name="Nagy L.G."/>
            <person name="Floudas D."/>
            <person name="Copeland A."/>
            <person name="Barry K.W."/>
            <person name="Cichocki N."/>
            <person name="Veneault-Fourrey C."/>
            <person name="LaButti K."/>
            <person name="Lindquist E.A."/>
            <person name="Lipzen A."/>
            <person name="Lundell T."/>
            <person name="Morin E."/>
            <person name="Murat C."/>
            <person name="Riley R."/>
            <person name="Ohm R."/>
            <person name="Sun H."/>
            <person name="Tunlid A."/>
            <person name="Henrissat B."/>
            <person name="Grigoriev I.V."/>
            <person name="Hibbett D.S."/>
            <person name="Martin F."/>
        </authorList>
    </citation>
    <scope>NUCLEOTIDE SEQUENCE [LARGE SCALE GENOMIC DNA]</scope>
    <source>
        <strain evidence="3">F 1598</strain>
    </source>
</reference>
<feature type="region of interest" description="Disordered" evidence="1">
    <location>
        <begin position="115"/>
        <end position="147"/>
    </location>
</feature>
<feature type="compositionally biased region" description="Pro residues" evidence="1">
    <location>
        <begin position="136"/>
        <end position="147"/>
    </location>
</feature>
<proteinExistence type="predicted"/>
<accession>A0A0C3G6Z1</accession>
<reference evidence="2 3" key="1">
    <citation type="submission" date="2014-04" db="EMBL/GenBank/DDBJ databases">
        <authorList>
            <consortium name="DOE Joint Genome Institute"/>
            <person name="Kuo A."/>
            <person name="Tarkka M."/>
            <person name="Buscot F."/>
            <person name="Kohler A."/>
            <person name="Nagy L.G."/>
            <person name="Floudas D."/>
            <person name="Copeland A."/>
            <person name="Barry K.W."/>
            <person name="Cichocki N."/>
            <person name="Veneault-Fourrey C."/>
            <person name="LaButti K."/>
            <person name="Lindquist E.A."/>
            <person name="Lipzen A."/>
            <person name="Lundell T."/>
            <person name="Morin E."/>
            <person name="Murat C."/>
            <person name="Sun H."/>
            <person name="Tunlid A."/>
            <person name="Henrissat B."/>
            <person name="Grigoriev I.V."/>
            <person name="Hibbett D.S."/>
            <person name="Martin F."/>
            <person name="Nordberg H.P."/>
            <person name="Cantor M.N."/>
            <person name="Hua S.X."/>
        </authorList>
    </citation>
    <scope>NUCLEOTIDE SEQUENCE [LARGE SCALE GENOMIC DNA]</scope>
    <source>
        <strain evidence="2 3">F 1598</strain>
    </source>
</reference>
<protein>
    <submittedName>
        <fullName evidence="2">Uncharacterized protein</fullName>
    </submittedName>
</protein>
<gene>
    <name evidence="2" type="ORF">PILCRDRAFT_52299</name>
</gene>
<feature type="non-terminal residue" evidence="2">
    <location>
        <position position="1"/>
    </location>
</feature>
<dbReference type="InParanoid" id="A0A0C3G6Z1"/>
<dbReference type="OrthoDB" id="3242721at2759"/>
<name>A0A0C3G6Z1_PILCF</name>
<dbReference type="AlphaFoldDB" id="A0A0C3G6Z1"/>
<dbReference type="HOGENOM" id="CLU_113386_0_0_1"/>
<dbReference type="EMBL" id="KN832979">
    <property type="protein sequence ID" value="KIM87579.1"/>
    <property type="molecule type" value="Genomic_DNA"/>
</dbReference>
<organism evidence="2 3">
    <name type="scientific">Piloderma croceum (strain F 1598)</name>
    <dbReference type="NCBI Taxonomy" id="765440"/>
    <lineage>
        <taxon>Eukaryota</taxon>
        <taxon>Fungi</taxon>
        <taxon>Dikarya</taxon>
        <taxon>Basidiomycota</taxon>
        <taxon>Agaricomycotina</taxon>
        <taxon>Agaricomycetes</taxon>
        <taxon>Agaricomycetidae</taxon>
        <taxon>Atheliales</taxon>
        <taxon>Atheliaceae</taxon>
        <taxon>Piloderma</taxon>
    </lineage>
</organism>
<evidence type="ECO:0000313" key="2">
    <source>
        <dbReference type="EMBL" id="KIM87579.1"/>
    </source>
</evidence>